<dbReference type="OrthoDB" id="9788235at2"/>
<name>A0A286FIL8_9BACT</name>
<dbReference type="InterPro" id="IPR036291">
    <property type="entry name" value="NAD(P)-bd_dom_sf"/>
</dbReference>
<gene>
    <name evidence="3" type="ORF">SAMN06269250_2352</name>
</gene>
<dbReference type="InterPro" id="IPR020904">
    <property type="entry name" value="Sc_DH/Rdtase_CS"/>
</dbReference>
<dbReference type="PANTHER" id="PTHR43639:SF1">
    <property type="entry name" value="SHORT-CHAIN DEHYDROGENASE_REDUCTASE FAMILY PROTEIN"/>
    <property type="match status" value="1"/>
</dbReference>
<dbReference type="Gene3D" id="3.40.50.720">
    <property type="entry name" value="NAD(P)-binding Rossmann-like Domain"/>
    <property type="match status" value="1"/>
</dbReference>
<comment type="similarity">
    <text evidence="1">Belongs to the short-chain dehydrogenases/reductases (SDR) family.</text>
</comment>
<dbReference type="SUPFAM" id="SSF51735">
    <property type="entry name" value="NAD(P)-binding Rossmann-fold domains"/>
    <property type="match status" value="1"/>
</dbReference>
<dbReference type="PROSITE" id="PS00061">
    <property type="entry name" value="ADH_SHORT"/>
    <property type="match status" value="1"/>
</dbReference>
<dbReference type="PANTHER" id="PTHR43639">
    <property type="entry name" value="OXIDOREDUCTASE, SHORT-CHAIN DEHYDROGENASE/REDUCTASE FAMILY (AFU_ORTHOLOGUE AFUA_5G02870)"/>
    <property type="match status" value="1"/>
</dbReference>
<dbReference type="PRINTS" id="PR00081">
    <property type="entry name" value="GDHRDH"/>
</dbReference>
<proteinExistence type="inferred from homology"/>
<evidence type="ECO:0000313" key="4">
    <source>
        <dbReference type="Proteomes" id="UP000219452"/>
    </source>
</evidence>
<dbReference type="InterPro" id="IPR002347">
    <property type="entry name" value="SDR_fam"/>
</dbReference>
<dbReference type="RefSeq" id="WP_097125878.1">
    <property type="nucleotide sequence ID" value="NZ_OCNH01000001.1"/>
</dbReference>
<dbReference type="Proteomes" id="UP000219452">
    <property type="component" value="Unassembled WGS sequence"/>
</dbReference>
<evidence type="ECO:0000256" key="2">
    <source>
        <dbReference type="ARBA" id="ARBA00023002"/>
    </source>
</evidence>
<dbReference type="EMBL" id="OCNH01000001">
    <property type="protein sequence ID" value="SOD83070.1"/>
    <property type="molecule type" value="Genomic_DNA"/>
</dbReference>
<reference evidence="4" key="1">
    <citation type="submission" date="2017-09" db="EMBL/GenBank/DDBJ databases">
        <authorList>
            <person name="Varghese N."/>
            <person name="Submissions S."/>
        </authorList>
    </citation>
    <scope>NUCLEOTIDE SEQUENCE [LARGE SCALE GENOMIC DNA]</scope>
    <source>
        <strain evidence="4">DSM 29961</strain>
    </source>
</reference>
<dbReference type="GO" id="GO:0016491">
    <property type="term" value="F:oxidoreductase activity"/>
    <property type="evidence" value="ECO:0007669"/>
    <property type="project" value="UniProtKB-KW"/>
</dbReference>
<dbReference type="PRINTS" id="PR00080">
    <property type="entry name" value="SDRFAMILY"/>
</dbReference>
<dbReference type="AlphaFoldDB" id="A0A286FIL8"/>
<protein>
    <submittedName>
        <fullName evidence="3">NAD(P)-dependent dehydrogenase, short-chain alcohol dehydrogenase family</fullName>
    </submittedName>
</protein>
<evidence type="ECO:0000256" key="1">
    <source>
        <dbReference type="ARBA" id="ARBA00006484"/>
    </source>
</evidence>
<keyword evidence="4" id="KW-1185">Reference proteome</keyword>
<evidence type="ECO:0000313" key="3">
    <source>
        <dbReference type="EMBL" id="SOD83070.1"/>
    </source>
</evidence>
<sequence length="249" mass="26755">MKTAIITGGGQGIGRVTTQYLLTHGYNVAVWEADTDALTELQEAYSASSAQLLFVHCDVSSEGQVKKSIEQTMSHFGQIDVLINNAALMTTKPLDKLTFAEWNTVIGTNLSGPFLCAKYAAPHLADQKGCIVNLCSTRAFQSEPDTFAYSASKGGILALTHSLAVSLGPNVRVNAVSPGWIDVSALKKKANAKADKLRPEDHSQHPAGRVGQPDDVARMILFLIAPENSFITGQNFVVDGGMTRKMIYV</sequence>
<dbReference type="Pfam" id="PF13561">
    <property type="entry name" value="adh_short_C2"/>
    <property type="match status" value="1"/>
</dbReference>
<dbReference type="FunFam" id="3.40.50.720:FF:000084">
    <property type="entry name" value="Short-chain dehydrogenase reductase"/>
    <property type="match status" value="1"/>
</dbReference>
<accession>A0A286FIL8</accession>
<keyword evidence="2" id="KW-0560">Oxidoreductase</keyword>
<organism evidence="3 4">
    <name type="scientific">Spirosoma fluviale</name>
    <dbReference type="NCBI Taxonomy" id="1597977"/>
    <lineage>
        <taxon>Bacteria</taxon>
        <taxon>Pseudomonadati</taxon>
        <taxon>Bacteroidota</taxon>
        <taxon>Cytophagia</taxon>
        <taxon>Cytophagales</taxon>
        <taxon>Cytophagaceae</taxon>
        <taxon>Spirosoma</taxon>
    </lineage>
</organism>